<dbReference type="AlphaFoldDB" id="A0A9P0HQ09"/>
<evidence type="ECO:0000256" key="3">
    <source>
        <dbReference type="ARBA" id="ARBA00022692"/>
    </source>
</evidence>
<dbReference type="Proteomes" id="UP001152798">
    <property type="component" value="Chromosome 6"/>
</dbReference>
<evidence type="ECO:0000256" key="1">
    <source>
        <dbReference type="ARBA" id="ARBA00004651"/>
    </source>
</evidence>
<dbReference type="Pfam" id="PF08395">
    <property type="entry name" value="7tm_7"/>
    <property type="match status" value="1"/>
</dbReference>
<keyword evidence="5 6" id="KW-0472">Membrane</keyword>
<evidence type="ECO:0000313" key="8">
    <source>
        <dbReference type="Proteomes" id="UP001152798"/>
    </source>
</evidence>
<proteinExistence type="predicted"/>
<feature type="transmembrane region" description="Helical" evidence="6">
    <location>
        <begin position="32"/>
        <end position="53"/>
    </location>
</feature>
<keyword evidence="2" id="KW-1003">Cell membrane</keyword>
<evidence type="ECO:0000256" key="2">
    <source>
        <dbReference type="ARBA" id="ARBA00022475"/>
    </source>
</evidence>
<comment type="subcellular location">
    <subcellularLocation>
        <location evidence="1">Cell membrane</location>
        <topology evidence="1">Multi-pass membrane protein</topology>
    </subcellularLocation>
</comment>
<evidence type="ECO:0000313" key="7">
    <source>
        <dbReference type="EMBL" id="CAH1405396.1"/>
    </source>
</evidence>
<keyword evidence="4 6" id="KW-1133">Transmembrane helix</keyword>
<evidence type="ECO:0000256" key="5">
    <source>
        <dbReference type="ARBA" id="ARBA00023136"/>
    </source>
</evidence>
<keyword evidence="3 6" id="KW-0812">Transmembrane</keyword>
<dbReference type="InterPro" id="IPR013604">
    <property type="entry name" value="7TM_chemorcpt"/>
</dbReference>
<feature type="transmembrane region" description="Helical" evidence="6">
    <location>
        <begin position="65"/>
        <end position="90"/>
    </location>
</feature>
<dbReference type="EMBL" id="OV725082">
    <property type="protein sequence ID" value="CAH1405396.1"/>
    <property type="molecule type" value="Genomic_DNA"/>
</dbReference>
<evidence type="ECO:0000256" key="4">
    <source>
        <dbReference type="ARBA" id="ARBA00022989"/>
    </source>
</evidence>
<reference evidence="7" key="1">
    <citation type="submission" date="2022-01" db="EMBL/GenBank/DDBJ databases">
        <authorList>
            <person name="King R."/>
        </authorList>
    </citation>
    <scope>NUCLEOTIDE SEQUENCE</scope>
</reference>
<evidence type="ECO:0000256" key="6">
    <source>
        <dbReference type="SAM" id="Phobius"/>
    </source>
</evidence>
<keyword evidence="8" id="KW-1185">Reference proteome</keyword>
<accession>A0A9P0HQ09</accession>
<dbReference type="GO" id="GO:0005886">
    <property type="term" value="C:plasma membrane"/>
    <property type="evidence" value="ECO:0007669"/>
    <property type="project" value="UniProtKB-SubCell"/>
</dbReference>
<sequence length="253" mass="29813">MEYDEVLQDIFYIPRILGTFPFDSQFRISKNLMAYCCLVRVLSAFGVVVNYSYGSTSFPEEERTLSFALKSITVISVFGDFFFTLVWWFVKRQRISFLMESINDIQRRKKITLERQRIRFIHYLLFFTSITSISCYYTYNKKENFVDILKEISLFLNACTTVCFLGQFWDILHLLGHLFRESTQLYDESSVLSYERFLTLTEMVNEIYGSLVLFTITEYFLEIMISAATTYLVIVLQYSSDNHRTTNSTTVSP</sequence>
<name>A0A9P0HQ09_NEZVI</name>
<protein>
    <submittedName>
        <fullName evidence="7">Uncharacterized protein</fullName>
    </submittedName>
</protein>
<feature type="transmembrane region" description="Helical" evidence="6">
    <location>
        <begin position="207"/>
        <end position="234"/>
    </location>
</feature>
<gene>
    <name evidence="7" type="ORF">NEZAVI_LOCUS13622</name>
</gene>
<dbReference type="OrthoDB" id="6425201at2759"/>
<feature type="transmembrane region" description="Helical" evidence="6">
    <location>
        <begin position="120"/>
        <end position="139"/>
    </location>
</feature>
<dbReference type="GO" id="GO:0050909">
    <property type="term" value="P:sensory perception of taste"/>
    <property type="evidence" value="ECO:0007669"/>
    <property type="project" value="InterPro"/>
</dbReference>
<organism evidence="7 8">
    <name type="scientific">Nezara viridula</name>
    <name type="common">Southern green stink bug</name>
    <name type="synonym">Cimex viridulus</name>
    <dbReference type="NCBI Taxonomy" id="85310"/>
    <lineage>
        <taxon>Eukaryota</taxon>
        <taxon>Metazoa</taxon>
        <taxon>Ecdysozoa</taxon>
        <taxon>Arthropoda</taxon>
        <taxon>Hexapoda</taxon>
        <taxon>Insecta</taxon>
        <taxon>Pterygota</taxon>
        <taxon>Neoptera</taxon>
        <taxon>Paraneoptera</taxon>
        <taxon>Hemiptera</taxon>
        <taxon>Heteroptera</taxon>
        <taxon>Panheteroptera</taxon>
        <taxon>Pentatomomorpha</taxon>
        <taxon>Pentatomoidea</taxon>
        <taxon>Pentatomidae</taxon>
        <taxon>Pentatominae</taxon>
        <taxon>Nezara</taxon>
    </lineage>
</organism>